<feature type="compositionally biased region" description="Low complexity" evidence="1">
    <location>
        <begin position="276"/>
        <end position="291"/>
    </location>
</feature>
<comment type="caution">
    <text evidence="4">The sequence shown here is derived from an EMBL/GenBank/DDBJ whole genome shotgun (WGS) entry which is preliminary data.</text>
</comment>
<proteinExistence type="predicted"/>
<sequence length="338" mass="35333">MRASLPRIAGLVSSFLLFASFASCETPESLADEPRLYSNVSLNTDTQGFAFSDNPDFNLVSRQYVCSAGYSECAYNPMKCCPIGSTCCGNGYCADPGETCCSTGGTCRSGFKCCSGTDGCAPFGGECCSDGTYCRAGKECRTYLGRKTCCSPSGCIGEHDSVGDDLDSITLPTLTSTATATETETETETTSTADFEYYYTTIYWTYYYYFWTSYAPYTVQTVTSTRTSTTTVWSVYATNSLEADVELISSSRDYTFSAPYSATSLRASSEPVTVSTGAAAPSATSSSNDASSNDDEVSGSGSPGMFPASAAGLSFSVSATGLMAAALAAAIGGLAFGL</sequence>
<dbReference type="PROSITE" id="PS51257">
    <property type="entry name" value="PROKAR_LIPOPROTEIN"/>
    <property type="match status" value="1"/>
</dbReference>
<reference evidence="4" key="1">
    <citation type="submission" date="2022-12" db="EMBL/GenBank/DDBJ databases">
        <authorList>
            <person name="Petersen C."/>
        </authorList>
    </citation>
    <scope>NUCLEOTIDE SEQUENCE</scope>
    <source>
        <strain evidence="4">IBT 35673</strain>
    </source>
</reference>
<keyword evidence="2" id="KW-0472">Membrane</keyword>
<accession>A0A9W9QST1</accession>
<evidence type="ECO:0000313" key="5">
    <source>
        <dbReference type="Proteomes" id="UP001147695"/>
    </source>
</evidence>
<feature type="signal peptide" evidence="3">
    <location>
        <begin position="1"/>
        <end position="24"/>
    </location>
</feature>
<evidence type="ECO:0000313" key="4">
    <source>
        <dbReference type="EMBL" id="KAJ5345036.1"/>
    </source>
</evidence>
<organism evidence="4 5">
    <name type="scientific">Penicillium brevicompactum</name>
    <dbReference type="NCBI Taxonomy" id="5074"/>
    <lineage>
        <taxon>Eukaryota</taxon>
        <taxon>Fungi</taxon>
        <taxon>Dikarya</taxon>
        <taxon>Ascomycota</taxon>
        <taxon>Pezizomycotina</taxon>
        <taxon>Eurotiomycetes</taxon>
        <taxon>Eurotiomycetidae</taxon>
        <taxon>Eurotiales</taxon>
        <taxon>Aspergillaceae</taxon>
        <taxon>Penicillium</taxon>
    </lineage>
</organism>
<dbReference type="EMBL" id="JAPZBQ010000002">
    <property type="protein sequence ID" value="KAJ5345036.1"/>
    <property type="molecule type" value="Genomic_DNA"/>
</dbReference>
<reference evidence="4" key="2">
    <citation type="journal article" date="2023" name="IMA Fungus">
        <title>Comparative genomic study of the Penicillium genus elucidates a diverse pangenome and 15 lateral gene transfer events.</title>
        <authorList>
            <person name="Petersen C."/>
            <person name="Sorensen T."/>
            <person name="Nielsen M.R."/>
            <person name="Sondergaard T.E."/>
            <person name="Sorensen J.L."/>
            <person name="Fitzpatrick D.A."/>
            <person name="Frisvad J.C."/>
            <person name="Nielsen K.L."/>
        </authorList>
    </citation>
    <scope>NUCLEOTIDE SEQUENCE</scope>
    <source>
        <strain evidence="4">IBT 35673</strain>
    </source>
</reference>
<feature type="chain" id="PRO_5040914022" description="GPI anchored protein" evidence="3">
    <location>
        <begin position="25"/>
        <end position="338"/>
    </location>
</feature>
<gene>
    <name evidence="4" type="ORF">N7452_003040</name>
</gene>
<feature type="transmembrane region" description="Helical" evidence="2">
    <location>
        <begin position="313"/>
        <end position="336"/>
    </location>
</feature>
<evidence type="ECO:0000256" key="2">
    <source>
        <dbReference type="SAM" id="Phobius"/>
    </source>
</evidence>
<evidence type="ECO:0008006" key="6">
    <source>
        <dbReference type="Google" id="ProtNLM"/>
    </source>
</evidence>
<protein>
    <recommendedName>
        <fullName evidence="6">GPI anchored protein</fullName>
    </recommendedName>
</protein>
<name>A0A9W9QST1_PENBR</name>
<evidence type="ECO:0000256" key="1">
    <source>
        <dbReference type="SAM" id="MobiDB-lite"/>
    </source>
</evidence>
<feature type="region of interest" description="Disordered" evidence="1">
    <location>
        <begin position="276"/>
        <end position="301"/>
    </location>
</feature>
<dbReference type="AlphaFoldDB" id="A0A9W9QST1"/>
<keyword evidence="3" id="KW-0732">Signal</keyword>
<keyword evidence="2" id="KW-1133">Transmembrane helix</keyword>
<keyword evidence="2" id="KW-0812">Transmembrane</keyword>
<evidence type="ECO:0000256" key="3">
    <source>
        <dbReference type="SAM" id="SignalP"/>
    </source>
</evidence>
<dbReference type="Proteomes" id="UP001147695">
    <property type="component" value="Unassembled WGS sequence"/>
</dbReference>